<comment type="caution">
    <text evidence="5">The sequence shown here is derived from an EMBL/GenBank/DDBJ whole genome shotgun (WGS) entry which is preliminary data.</text>
</comment>
<sequence>MTIAPAARTPTAQDRAAAQLRTAILEGELRPGQRVNQEAWAARAGVSLIPVREALRALAGEGLVTYRPRRGYAVTQLDLADLEEVYRLRRLLETDALRRGVPLACADDLALLAEAADACREAGAAGDVAAQLGANRRFHGHLHGLARSAPLQRLIDLLWDSTEAYRALYYVLPGESAEADRAHRAILAAVARGDADAVVALQDAHRARALARLRESLAG</sequence>
<dbReference type="RefSeq" id="WP_114795992.1">
    <property type="nucleotide sequence ID" value="NZ_QQZY01000003.1"/>
</dbReference>
<accession>A0A7M2YXG2</accession>
<keyword evidence="6" id="KW-1185">Reference proteome</keyword>
<evidence type="ECO:0000256" key="2">
    <source>
        <dbReference type="ARBA" id="ARBA00023125"/>
    </source>
</evidence>
<dbReference type="CDD" id="cd07377">
    <property type="entry name" value="WHTH_GntR"/>
    <property type="match status" value="1"/>
</dbReference>
<dbReference type="OrthoDB" id="5182935at2"/>
<evidence type="ECO:0000259" key="4">
    <source>
        <dbReference type="PROSITE" id="PS50949"/>
    </source>
</evidence>
<dbReference type="Pfam" id="PF07729">
    <property type="entry name" value="FCD"/>
    <property type="match status" value="1"/>
</dbReference>
<dbReference type="GO" id="GO:0003700">
    <property type="term" value="F:DNA-binding transcription factor activity"/>
    <property type="evidence" value="ECO:0007669"/>
    <property type="project" value="InterPro"/>
</dbReference>
<dbReference type="PANTHER" id="PTHR43537">
    <property type="entry name" value="TRANSCRIPTIONAL REGULATOR, GNTR FAMILY"/>
    <property type="match status" value="1"/>
</dbReference>
<dbReference type="InterPro" id="IPR000524">
    <property type="entry name" value="Tscrpt_reg_HTH_GntR"/>
</dbReference>
<dbReference type="Pfam" id="PF00392">
    <property type="entry name" value="GntR"/>
    <property type="match status" value="1"/>
</dbReference>
<dbReference type="SUPFAM" id="SSF46785">
    <property type="entry name" value="Winged helix' DNA-binding domain"/>
    <property type="match status" value="1"/>
</dbReference>
<dbReference type="SUPFAM" id="SSF48008">
    <property type="entry name" value="GntR ligand-binding domain-like"/>
    <property type="match status" value="1"/>
</dbReference>
<dbReference type="EMBL" id="QQZY01000003">
    <property type="protein sequence ID" value="RDI74685.1"/>
    <property type="molecule type" value="Genomic_DNA"/>
</dbReference>
<keyword evidence="1" id="KW-0805">Transcription regulation</keyword>
<dbReference type="InterPro" id="IPR008920">
    <property type="entry name" value="TF_FadR/GntR_C"/>
</dbReference>
<name>A0A7M2YXG2_9ACTN</name>
<dbReference type="Gene3D" id="1.10.10.10">
    <property type="entry name" value="Winged helix-like DNA-binding domain superfamily/Winged helix DNA-binding domain"/>
    <property type="match status" value="1"/>
</dbReference>
<gene>
    <name evidence="5" type="ORF">Gocc_1574</name>
</gene>
<evidence type="ECO:0000313" key="6">
    <source>
        <dbReference type="Proteomes" id="UP000254134"/>
    </source>
</evidence>
<dbReference type="InterPro" id="IPR036390">
    <property type="entry name" value="WH_DNA-bd_sf"/>
</dbReference>
<dbReference type="AlphaFoldDB" id="A0A7M2YXG2"/>
<proteinExistence type="predicted"/>
<dbReference type="PANTHER" id="PTHR43537:SF45">
    <property type="entry name" value="GNTR FAMILY REGULATORY PROTEIN"/>
    <property type="match status" value="1"/>
</dbReference>
<evidence type="ECO:0000256" key="1">
    <source>
        <dbReference type="ARBA" id="ARBA00023015"/>
    </source>
</evidence>
<dbReference type="Gene3D" id="1.20.120.530">
    <property type="entry name" value="GntR ligand-binding domain-like"/>
    <property type="match status" value="1"/>
</dbReference>
<dbReference type="InterPro" id="IPR011711">
    <property type="entry name" value="GntR_C"/>
</dbReference>
<evidence type="ECO:0000313" key="5">
    <source>
        <dbReference type="EMBL" id="RDI74685.1"/>
    </source>
</evidence>
<dbReference type="GO" id="GO:0003677">
    <property type="term" value="F:DNA binding"/>
    <property type="evidence" value="ECO:0007669"/>
    <property type="project" value="UniProtKB-KW"/>
</dbReference>
<feature type="domain" description="HTH gntR-type" evidence="4">
    <location>
        <begin position="10"/>
        <end position="77"/>
    </location>
</feature>
<organism evidence="5 6">
    <name type="scientific">Gaiella occulta</name>
    <dbReference type="NCBI Taxonomy" id="1002870"/>
    <lineage>
        <taxon>Bacteria</taxon>
        <taxon>Bacillati</taxon>
        <taxon>Actinomycetota</taxon>
        <taxon>Thermoleophilia</taxon>
        <taxon>Gaiellales</taxon>
        <taxon>Gaiellaceae</taxon>
        <taxon>Gaiella</taxon>
    </lineage>
</organism>
<dbReference type="PROSITE" id="PS50949">
    <property type="entry name" value="HTH_GNTR"/>
    <property type="match status" value="1"/>
</dbReference>
<reference evidence="6" key="2">
    <citation type="journal article" date="2019" name="MicrobiologyOpen">
        <title>High-quality draft genome sequence of Gaiella occulta isolated from a 150 meter deep mineral water borehole and comparison with the genome sequences of other deep-branching lineages of the phylum Actinobacteria.</title>
        <authorList>
            <person name="Severino R."/>
            <person name="Froufe H.J.C."/>
            <person name="Barroso C."/>
            <person name="Albuquerque L."/>
            <person name="Lobo-da-Cunha A."/>
            <person name="da Costa M.S."/>
            <person name="Egas C."/>
        </authorList>
    </citation>
    <scope>NUCLEOTIDE SEQUENCE [LARGE SCALE GENOMIC DNA]</scope>
    <source>
        <strain evidence="6">F2-233</strain>
    </source>
</reference>
<dbReference type="InterPro" id="IPR036388">
    <property type="entry name" value="WH-like_DNA-bd_sf"/>
</dbReference>
<evidence type="ECO:0000256" key="3">
    <source>
        <dbReference type="ARBA" id="ARBA00023163"/>
    </source>
</evidence>
<keyword evidence="3" id="KW-0804">Transcription</keyword>
<protein>
    <submittedName>
        <fullName evidence="5">Transcriptional regulator</fullName>
    </submittedName>
</protein>
<dbReference type="SMART" id="SM00895">
    <property type="entry name" value="FCD"/>
    <property type="match status" value="1"/>
</dbReference>
<dbReference type="Proteomes" id="UP000254134">
    <property type="component" value="Unassembled WGS sequence"/>
</dbReference>
<dbReference type="SMART" id="SM00345">
    <property type="entry name" value="HTH_GNTR"/>
    <property type="match status" value="1"/>
</dbReference>
<keyword evidence="2" id="KW-0238">DNA-binding</keyword>
<reference evidence="5 6" key="1">
    <citation type="submission" date="2018-07" db="EMBL/GenBank/DDBJ databases">
        <title>High-quality-draft genome sequence of Gaiella occulta.</title>
        <authorList>
            <person name="Severino R."/>
            <person name="Froufe H.J.C."/>
            <person name="Rainey F.A."/>
            <person name="Barroso C."/>
            <person name="Albuquerque L."/>
            <person name="Lobo-Da-Cunha A."/>
            <person name="Da Costa M.S."/>
            <person name="Egas C."/>
        </authorList>
    </citation>
    <scope>NUCLEOTIDE SEQUENCE [LARGE SCALE GENOMIC DNA]</scope>
    <source>
        <strain evidence="5 6">F2-233</strain>
    </source>
</reference>